<name>A0A4P6EBP1_9MICO</name>
<dbReference type="Proteomes" id="UP000293995">
    <property type="component" value="Chromosome"/>
</dbReference>
<evidence type="ECO:0000313" key="2">
    <source>
        <dbReference type="Proteomes" id="UP000293995"/>
    </source>
</evidence>
<dbReference type="EMBL" id="CP035494">
    <property type="protein sequence ID" value="QAY59622.1"/>
    <property type="molecule type" value="Genomic_DNA"/>
</dbReference>
<proteinExistence type="predicted"/>
<organism evidence="1 2">
    <name type="scientific">Microbacterium protaetiae</name>
    <dbReference type="NCBI Taxonomy" id="2509458"/>
    <lineage>
        <taxon>Bacteria</taxon>
        <taxon>Bacillati</taxon>
        <taxon>Actinomycetota</taxon>
        <taxon>Actinomycetes</taxon>
        <taxon>Micrococcales</taxon>
        <taxon>Microbacteriaceae</taxon>
        <taxon>Microbacterium</taxon>
    </lineage>
</organism>
<dbReference type="AlphaFoldDB" id="A0A4P6EBP1"/>
<gene>
    <name evidence="1" type="ORF">ET475_06215</name>
</gene>
<dbReference type="OrthoDB" id="5082362at2"/>
<evidence type="ECO:0008006" key="3">
    <source>
        <dbReference type="Google" id="ProtNLM"/>
    </source>
</evidence>
<protein>
    <recommendedName>
        <fullName evidence="3">DUF4192 family protein</fullName>
    </recommendedName>
</protein>
<dbReference type="RefSeq" id="WP_129387311.1">
    <property type="nucleotide sequence ID" value="NZ_CP035494.1"/>
</dbReference>
<sequence>MTEIPMPYPLTDEPRIHLADASEADRADAAASLEQLLTGQADAPPHGEAMALMVALTESLLDDDEPITPALAARVAFMAAMPSIPETMAVQIAFGRHVAEEALLKTARLVDRAGRREMTVDDYVWAQHAAGQIPRDTIVRMLHGEVRRKPLADRVGCGIALLRRTAALVPEPYRPSLLCTLAWLMWARGQRPLALLYIDEAAQIEPEHLLAYGLSMIMSSRLPAWVGR</sequence>
<keyword evidence="2" id="KW-1185">Reference proteome</keyword>
<accession>A0A4P6EBP1</accession>
<dbReference type="KEGG" id="mprt:ET475_06215"/>
<evidence type="ECO:0000313" key="1">
    <source>
        <dbReference type="EMBL" id="QAY59622.1"/>
    </source>
</evidence>
<reference evidence="1 2" key="1">
    <citation type="submission" date="2019-01" db="EMBL/GenBank/DDBJ databases">
        <title>Genome sequencing of strain DFW100M-13.</title>
        <authorList>
            <person name="Heo J."/>
            <person name="Kim S.-J."/>
            <person name="Kim J.-S."/>
            <person name="Hong S.-B."/>
            <person name="Kwon S.-W."/>
        </authorList>
    </citation>
    <scope>NUCLEOTIDE SEQUENCE [LARGE SCALE GENOMIC DNA]</scope>
    <source>
        <strain evidence="1 2">DFW100M-13</strain>
    </source>
</reference>